<sequence>MVSSGNRLARRYEINRRLTSTAARLALCLVGLFAISAHADSPATYRDWPTFGNGPAHTGYQPVTLGSALYQAGWSVSYSNVTNLNPVSIENGIMLVTSISSATNTNCISALDANTGIELWRQTNSGRLSAFTPPTLAGGRVYVENTWASASTNTPTLQCLDAATGNAIWTAPIEAPGGSPYYAPVVVDDGVWTPGGNFGGLYGFDTANGNQRFLNESLDNGTEWTPAYYNGLLYTWISNSFRAHDPVTGNILWSVSLGNLNPNATLNTVPAIDGGFAFVASPTNLYAVNLTAQSSPWSVAGQFWGTPAVADGIVYIIARPGVQAYSATTGALLGTYATGDDVGLYGQPLVTIDTVIVSSSSHTYIFDRATYALRQTIPLGGQASLANNVLYLSNDGGAVHSYYPASQPTADLAISQSVSPAQIGYGSSVYVTLTATNNGPTTATAATALYKLPGVVLNYVGATTSQGSCAQEGSSIVWTVGDIPSGGSATATLQLTSTLAGHATISNTATISSTVYDPSPANNTGIGPIVTIAATATTQVATNITATSATLNGLLNPQGGPMPASFGYTPFTGGAIFPPPSTIMVAATPAFVTSNTSAPVSANISGLQPGTTYTFFVFGGTSNLLSNVKGSPLNFTTLPASTTLSNLQPSAGTLSPSFDSATYAYIDSVSNATAAITLTPTTFDSTATVTVNGVATTSGNASNSITLAPGVTSIPVIVTAADGQTSQTYTVTVTRRSLLQDWASGAGLPDNALDPLGDFNGDGLKNILKWAFLTGFGSAPLGPIQVNGNAINGYGTPVLLTVPNGSGGLDKYALFGRRVDATGVGLTYTVEFSADLSIWIPSTDTPTIVATDGTLQAVTVPFPPLVNGVPPKYFHVKVTGQ</sequence>
<protein>
    <submittedName>
        <fullName evidence="5">Pyrrolo-quinoline quinone</fullName>
    </submittedName>
</protein>
<proteinExistence type="predicted"/>
<dbReference type="Proteomes" id="UP000005824">
    <property type="component" value="Unassembled WGS sequence"/>
</dbReference>
<keyword evidence="6" id="KW-1185">Reference proteome</keyword>
<feature type="domain" description="DUF11" evidence="2">
    <location>
        <begin position="411"/>
        <end position="524"/>
    </location>
</feature>
<dbReference type="PANTHER" id="PTHR34512">
    <property type="entry name" value="CELL SURFACE PROTEIN"/>
    <property type="match status" value="1"/>
</dbReference>
<dbReference type="Pfam" id="PF12733">
    <property type="entry name" value="Cadherin-like"/>
    <property type="match status" value="1"/>
</dbReference>
<dbReference type="PANTHER" id="PTHR34512:SF30">
    <property type="entry name" value="OUTER MEMBRANE PROTEIN ASSEMBLY FACTOR BAMB"/>
    <property type="match status" value="1"/>
</dbReference>
<dbReference type="EMBL" id="ABVL01000014">
    <property type="protein sequence ID" value="EDY18225.1"/>
    <property type="molecule type" value="Genomic_DNA"/>
</dbReference>
<dbReference type="RefSeq" id="WP_006981685.1">
    <property type="nucleotide sequence ID" value="NZ_ABVL01000014.1"/>
</dbReference>
<dbReference type="Gene3D" id="2.130.10.10">
    <property type="entry name" value="YVTN repeat-like/Quinoprotein amine dehydrogenase"/>
    <property type="match status" value="1"/>
</dbReference>
<feature type="chain" id="PRO_5002803216" evidence="1">
    <location>
        <begin position="40"/>
        <end position="881"/>
    </location>
</feature>
<evidence type="ECO:0000259" key="3">
    <source>
        <dbReference type="Pfam" id="PF12733"/>
    </source>
</evidence>
<dbReference type="Pfam" id="PF01345">
    <property type="entry name" value="DUF11"/>
    <property type="match status" value="1"/>
</dbReference>
<dbReference type="InterPro" id="IPR025883">
    <property type="entry name" value="Cadherin-like_domain"/>
</dbReference>
<dbReference type="InParanoid" id="B4D622"/>
<dbReference type="InterPro" id="IPR018391">
    <property type="entry name" value="PQQ_b-propeller_rpt"/>
</dbReference>
<dbReference type="InterPro" id="IPR015943">
    <property type="entry name" value="WD40/YVTN_repeat-like_dom_sf"/>
</dbReference>
<evidence type="ECO:0000256" key="1">
    <source>
        <dbReference type="SAM" id="SignalP"/>
    </source>
</evidence>
<accession>B4D622</accession>
<evidence type="ECO:0000259" key="4">
    <source>
        <dbReference type="Pfam" id="PF13360"/>
    </source>
</evidence>
<dbReference type="SMART" id="SM00564">
    <property type="entry name" value="PQQ"/>
    <property type="match status" value="5"/>
</dbReference>
<comment type="caution">
    <text evidence="5">The sequence shown here is derived from an EMBL/GenBank/DDBJ whole genome shotgun (WGS) entry which is preliminary data.</text>
</comment>
<organism evidence="5 6">
    <name type="scientific">Chthoniobacter flavus Ellin428</name>
    <dbReference type="NCBI Taxonomy" id="497964"/>
    <lineage>
        <taxon>Bacteria</taxon>
        <taxon>Pseudomonadati</taxon>
        <taxon>Verrucomicrobiota</taxon>
        <taxon>Spartobacteria</taxon>
        <taxon>Chthoniobacterales</taxon>
        <taxon>Chthoniobacteraceae</taxon>
        <taxon>Chthoniobacter</taxon>
    </lineage>
</organism>
<dbReference type="STRING" id="497964.CfE428DRAFT_4361"/>
<evidence type="ECO:0000313" key="6">
    <source>
        <dbReference type="Proteomes" id="UP000005824"/>
    </source>
</evidence>
<dbReference type="Gene3D" id="2.60.40.10">
    <property type="entry name" value="Immunoglobulins"/>
    <property type="match status" value="1"/>
</dbReference>
<feature type="signal peptide" evidence="1">
    <location>
        <begin position="1"/>
        <end position="39"/>
    </location>
</feature>
<dbReference type="InterPro" id="IPR002372">
    <property type="entry name" value="PQQ_rpt_dom"/>
</dbReference>
<dbReference type="SUPFAM" id="SSF50998">
    <property type="entry name" value="Quinoprotein alcohol dehydrogenase-like"/>
    <property type="match status" value="1"/>
</dbReference>
<feature type="domain" description="Cadherin-like beta-sandwich-like" evidence="3">
    <location>
        <begin position="650"/>
        <end position="736"/>
    </location>
</feature>
<evidence type="ECO:0000313" key="5">
    <source>
        <dbReference type="EMBL" id="EDY18225.1"/>
    </source>
</evidence>
<dbReference type="eggNOG" id="COG1361">
    <property type="taxonomic scope" value="Bacteria"/>
</dbReference>
<dbReference type="InterPro" id="IPR011047">
    <property type="entry name" value="Quinoprotein_ADH-like_sf"/>
</dbReference>
<dbReference type="Pfam" id="PF13360">
    <property type="entry name" value="PQQ_2"/>
    <property type="match status" value="1"/>
</dbReference>
<dbReference type="AlphaFoldDB" id="B4D622"/>
<dbReference type="eggNOG" id="COG1520">
    <property type="taxonomic scope" value="Bacteria"/>
</dbReference>
<dbReference type="InterPro" id="IPR013783">
    <property type="entry name" value="Ig-like_fold"/>
</dbReference>
<keyword evidence="1" id="KW-0732">Signal</keyword>
<feature type="domain" description="Pyrrolo-quinoline quinone repeat" evidence="4">
    <location>
        <begin position="156"/>
        <end position="370"/>
    </location>
</feature>
<gene>
    <name evidence="5" type="ORF">CfE428DRAFT_4361</name>
</gene>
<dbReference type="eggNOG" id="COG3291">
    <property type="taxonomic scope" value="Bacteria"/>
</dbReference>
<dbReference type="InterPro" id="IPR001434">
    <property type="entry name" value="OmcB-like_DUF11"/>
</dbReference>
<name>B4D622_9BACT</name>
<evidence type="ECO:0000259" key="2">
    <source>
        <dbReference type="Pfam" id="PF01345"/>
    </source>
</evidence>
<reference evidence="5 6" key="1">
    <citation type="journal article" date="2011" name="J. Bacteriol.">
        <title>Genome sequence of Chthoniobacter flavus Ellin428, an aerobic heterotrophic soil bacterium.</title>
        <authorList>
            <person name="Kant R."/>
            <person name="van Passel M.W."/>
            <person name="Palva A."/>
            <person name="Lucas S."/>
            <person name="Lapidus A."/>
            <person name="Glavina Del Rio T."/>
            <person name="Dalin E."/>
            <person name="Tice H."/>
            <person name="Bruce D."/>
            <person name="Goodwin L."/>
            <person name="Pitluck S."/>
            <person name="Larimer F.W."/>
            <person name="Land M.L."/>
            <person name="Hauser L."/>
            <person name="Sangwan P."/>
            <person name="de Vos W.M."/>
            <person name="Janssen P.H."/>
            <person name="Smidt H."/>
        </authorList>
    </citation>
    <scope>NUCLEOTIDE SEQUENCE [LARGE SCALE GENOMIC DNA]</scope>
    <source>
        <strain evidence="5 6">Ellin428</strain>
    </source>
</reference>